<name>A0A382EJ00_9ZZZZ</name>
<evidence type="ECO:0000313" key="1">
    <source>
        <dbReference type="EMBL" id="SVB49941.1"/>
    </source>
</evidence>
<organism evidence="1">
    <name type="scientific">marine metagenome</name>
    <dbReference type="NCBI Taxonomy" id="408172"/>
    <lineage>
        <taxon>unclassified sequences</taxon>
        <taxon>metagenomes</taxon>
        <taxon>ecological metagenomes</taxon>
    </lineage>
</organism>
<feature type="non-terminal residue" evidence="1">
    <location>
        <position position="38"/>
    </location>
</feature>
<accession>A0A382EJ00</accession>
<dbReference type="AlphaFoldDB" id="A0A382EJ00"/>
<dbReference type="EMBL" id="UINC01044453">
    <property type="protein sequence ID" value="SVB49941.1"/>
    <property type="molecule type" value="Genomic_DNA"/>
</dbReference>
<protein>
    <submittedName>
        <fullName evidence="1">Uncharacterized protein</fullName>
    </submittedName>
</protein>
<sequence length="38" mass="4185">MESIASKNPPSGNEEIKVKYFGNGNKMSETHYKSGKPV</sequence>
<gene>
    <name evidence="1" type="ORF">METZ01_LOCUS202795</name>
</gene>
<reference evidence="1" key="1">
    <citation type="submission" date="2018-05" db="EMBL/GenBank/DDBJ databases">
        <authorList>
            <person name="Lanie J.A."/>
            <person name="Ng W.-L."/>
            <person name="Kazmierczak K.M."/>
            <person name="Andrzejewski T.M."/>
            <person name="Davidsen T.M."/>
            <person name="Wayne K.J."/>
            <person name="Tettelin H."/>
            <person name="Glass J.I."/>
            <person name="Rusch D."/>
            <person name="Podicherti R."/>
            <person name="Tsui H.-C.T."/>
            <person name="Winkler M.E."/>
        </authorList>
    </citation>
    <scope>NUCLEOTIDE SEQUENCE</scope>
</reference>
<proteinExistence type="predicted"/>